<proteinExistence type="predicted"/>
<sequence>MSRSSRIHHVVALEQFDPAEAVRIAALADAAGFAGAVVSDRFQPWLPSQGNASFVWVVAGAIGQATGGEITVSAVPGYRMHPAVVAQASATLAALHPGRHRLLLSAGDAIDEHVVGGYWPEPRERAERLFEAGDVIRRLFSSAARGSDVRHSGDHFRLESSRLWSRGSPEVQVWAGGPATARRAGRTGQGIAVMAGPPERLAALLRAFREGAAEHRGQGRGRGRATVHAQVSWARTDGEAMENALRDWPMAGLRFPRGDIRSPFDVAQLAARVGPDDIRSRIPVSADIGVHVDRIRSLLDLGFDSVHLHNVGRNQEQWIERCAQDLLPAVEEGL</sequence>
<dbReference type="PANTHER" id="PTHR43244">
    <property type="match status" value="1"/>
</dbReference>
<evidence type="ECO:0000313" key="4">
    <source>
        <dbReference type="Proteomes" id="UP001501591"/>
    </source>
</evidence>
<keyword evidence="4" id="KW-1185">Reference proteome</keyword>
<dbReference type="CDD" id="cd01097">
    <property type="entry name" value="Tetrahydromethanopterin_reductase"/>
    <property type="match status" value="1"/>
</dbReference>
<dbReference type="InterPro" id="IPR036661">
    <property type="entry name" value="Luciferase-like_sf"/>
</dbReference>
<comment type="caution">
    <text evidence="3">The sequence shown here is derived from an EMBL/GenBank/DDBJ whole genome shotgun (WGS) entry which is preliminary data.</text>
</comment>
<dbReference type="Proteomes" id="UP001501591">
    <property type="component" value="Unassembled WGS sequence"/>
</dbReference>
<name>A0ABP7N6C1_9MICO</name>
<dbReference type="InterPro" id="IPR019945">
    <property type="entry name" value="F420_G6P_DH-rel"/>
</dbReference>
<dbReference type="Gene3D" id="3.20.20.30">
    <property type="entry name" value="Luciferase-like domain"/>
    <property type="match status" value="1"/>
</dbReference>
<evidence type="ECO:0000259" key="2">
    <source>
        <dbReference type="Pfam" id="PF00296"/>
    </source>
</evidence>
<gene>
    <name evidence="3" type="ORF">GCM10022383_15390</name>
</gene>
<dbReference type="InterPro" id="IPR011251">
    <property type="entry name" value="Luciferase-like_dom"/>
</dbReference>
<organism evidence="3 4">
    <name type="scientific">Microbacterium soli</name>
    <dbReference type="NCBI Taxonomy" id="446075"/>
    <lineage>
        <taxon>Bacteria</taxon>
        <taxon>Bacillati</taxon>
        <taxon>Actinomycetota</taxon>
        <taxon>Actinomycetes</taxon>
        <taxon>Micrococcales</taxon>
        <taxon>Microbacteriaceae</taxon>
        <taxon>Microbacterium</taxon>
    </lineage>
</organism>
<dbReference type="InterPro" id="IPR050564">
    <property type="entry name" value="F420-G6PD/mer"/>
</dbReference>
<evidence type="ECO:0000256" key="1">
    <source>
        <dbReference type="ARBA" id="ARBA00023002"/>
    </source>
</evidence>
<dbReference type="PANTHER" id="PTHR43244:SF1">
    <property type="entry name" value="5,10-METHYLENETETRAHYDROMETHANOPTERIN REDUCTASE"/>
    <property type="match status" value="1"/>
</dbReference>
<feature type="domain" description="Luciferase-like" evidence="2">
    <location>
        <begin position="14"/>
        <end position="302"/>
    </location>
</feature>
<accession>A0ABP7N6C1</accession>
<evidence type="ECO:0000313" key="3">
    <source>
        <dbReference type="EMBL" id="GAA3938180.1"/>
    </source>
</evidence>
<keyword evidence="1" id="KW-0560">Oxidoreductase</keyword>
<dbReference type="Pfam" id="PF00296">
    <property type="entry name" value="Bac_luciferase"/>
    <property type="match status" value="1"/>
</dbReference>
<reference evidence="4" key="1">
    <citation type="journal article" date="2019" name="Int. J. Syst. Evol. Microbiol.">
        <title>The Global Catalogue of Microorganisms (GCM) 10K type strain sequencing project: providing services to taxonomists for standard genome sequencing and annotation.</title>
        <authorList>
            <consortium name="The Broad Institute Genomics Platform"/>
            <consortium name="The Broad Institute Genome Sequencing Center for Infectious Disease"/>
            <person name="Wu L."/>
            <person name="Ma J."/>
        </authorList>
    </citation>
    <scope>NUCLEOTIDE SEQUENCE [LARGE SCALE GENOMIC DNA]</scope>
    <source>
        <strain evidence="4">JCM 17024</strain>
    </source>
</reference>
<dbReference type="EMBL" id="BAABCP010000001">
    <property type="protein sequence ID" value="GAA3938180.1"/>
    <property type="molecule type" value="Genomic_DNA"/>
</dbReference>
<dbReference type="SUPFAM" id="SSF51679">
    <property type="entry name" value="Bacterial luciferase-like"/>
    <property type="match status" value="1"/>
</dbReference>
<protein>
    <submittedName>
        <fullName evidence="3">TIGR03557 family F420-dependent LLM class oxidoreductase</fullName>
    </submittedName>
</protein>
<dbReference type="NCBIfam" id="TIGR03557">
    <property type="entry name" value="F420_G6P_family"/>
    <property type="match status" value="1"/>
</dbReference>
<dbReference type="RefSeq" id="WP_344818955.1">
    <property type="nucleotide sequence ID" value="NZ_BAABCP010000001.1"/>
</dbReference>